<proteinExistence type="predicted"/>
<evidence type="ECO:0000259" key="1">
    <source>
        <dbReference type="SMART" id="SM00460"/>
    </source>
</evidence>
<evidence type="ECO:0000313" key="3">
    <source>
        <dbReference type="Proteomes" id="UP000183987"/>
    </source>
</evidence>
<dbReference type="InterPro" id="IPR002931">
    <property type="entry name" value="Transglutaminase-like"/>
</dbReference>
<dbReference type="EMBL" id="FQUE01000002">
    <property type="protein sequence ID" value="SHE88012.1"/>
    <property type="molecule type" value="Genomic_DNA"/>
</dbReference>
<dbReference type="PANTHER" id="PTHR33490">
    <property type="entry name" value="BLR5614 PROTEIN-RELATED"/>
    <property type="match status" value="1"/>
</dbReference>
<sequence length="303" mass="32447">MIYDIRLTLATDYAGTASNGRHVVCVMPRDLGPEQRLVAGLLTLSPRPSERRDRIDFFGNAVVEFALDALHGGVEVSVQARVERQVTRQSPQSATSLGALPRIIDACRDMGPDSPVHFIAASARAPLTPAMTAFARAHVVSDMDTAEAVVAVGRALYRTMQFDPKATTVDTPAPEAFAKRHGVCQDFSHIMIACLRGIGIPAGYVSGYLRTRPPPGKPRLEGADAMHAWVRAWCGPQAGWLAFDPTNDRIADSSHIIVAHGRDYGDVAPIRGILRGSGGQTSRQSVDVIPLVDPIPPTATGGE</sequence>
<dbReference type="RefSeq" id="WP_072856459.1">
    <property type="nucleotide sequence ID" value="NZ_FQUE01000002.1"/>
</dbReference>
<dbReference type="SMART" id="SM00460">
    <property type="entry name" value="TGc"/>
    <property type="match status" value="1"/>
</dbReference>
<dbReference type="PANTHER" id="PTHR33490:SF7">
    <property type="entry name" value="BLR2979 PROTEIN"/>
    <property type="match status" value="1"/>
</dbReference>
<feature type="domain" description="Transglutaminase-like" evidence="1">
    <location>
        <begin position="176"/>
        <end position="247"/>
    </location>
</feature>
<evidence type="ECO:0000313" key="2">
    <source>
        <dbReference type="EMBL" id="SHE88012.1"/>
    </source>
</evidence>
<protein>
    <submittedName>
        <fullName evidence="2">Transglutaminase-like enzyme, putative cysteine protease</fullName>
    </submittedName>
</protein>
<dbReference type="SUPFAM" id="SSF54001">
    <property type="entry name" value="Cysteine proteinases"/>
    <property type="match status" value="1"/>
</dbReference>
<accession>A0A1M4X496</accession>
<dbReference type="Gene3D" id="3.10.620.30">
    <property type="match status" value="1"/>
</dbReference>
<dbReference type="Pfam" id="PF08379">
    <property type="entry name" value="Bact_transglu_N"/>
    <property type="match status" value="1"/>
</dbReference>
<name>A0A1M4X496_LOKAT</name>
<dbReference type="Proteomes" id="UP000183987">
    <property type="component" value="Unassembled WGS sequence"/>
</dbReference>
<dbReference type="InterPro" id="IPR013589">
    <property type="entry name" value="Bac_transglu_N"/>
</dbReference>
<dbReference type="InterPro" id="IPR038765">
    <property type="entry name" value="Papain-like_cys_pep_sf"/>
</dbReference>
<dbReference type="OrthoDB" id="9804023at2"/>
<dbReference type="GO" id="GO:0006508">
    <property type="term" value="P:proteolysis"/>
    <property type="evidence" value="ECO:0007669"/>
    <property type="project" value="UniProtKB-KW"/>
</dbReference>
<organism evidence="2 3">
    <name type="scientific">Loktanella atrilutea</name>
    <dbReference type="NCBI Taxonomy" id="366533"/>
    <lineage>
        <taxon>Bacteria</taxon>
        <taxon>Pseudomonadati</taxon>
        <taxon>Pseudomonadota</taxon>
        <taxon>Alphaproteobacteria</taxon>
        <taxon>Rhodobacterales</taxon>
        <taxon>Roseobacteraceae</taxon>
        <taxon>Loktanella</taxon>
    </lineage>
</organism>
<keyword evidence="2" id="KW-0645">Protease</keyword>
<reference evidence="3" key="1">
    <citation type="submission" date="2016-11" db="EMBL/GenBank/DDBJ databases">
        <authorList>
            <person name="Varghese N."/>
            <person name="Submissions S."/>
        </authorList>
    </citation>
    <scope>NUCLEOTIDE SEQUENCE [LARGE SCALE GENOMIC DNA]</scope>
    <source>
        <strain evidence="3">DSM 29326</strain>
    </source>
</reference>
<dbReference type="STRING" id="366533.SAMN05444339_102329"/>
<keyword evidence="2" id="KW-0378">Hydrolase</keyword>
<dbReference type="Pfam" id="PF01841">
    <property type="entry name" value="Transglut_core"/>
    <property type="match status" value="1"/>
</dbReference>
<dbReference type="GO" id="GO:0008233">
    <property type="term" value="F:peptidase activity"/>
    <property type="evidence" value="ECO:0007669"/>
    <property type="project" value="UniProtKB-KW"/>
</dbReference>
<dbReference type="AlphaFoldDB" id="A0A1M4X496"/>
<gene>
    <name evidence="2" type="ORF">SAMN05444339_102329</name>
</gene>
<keyword evidence="3" id="KW-1185">Reference proteome</keyword>